<dbReference type="InterPro" id="IPR035897">
    <property type="entry name" value="Toll_tir_struct_dom_sf"/>
</dbReference>
<dbReference type="InterPro" id="IPR058546">
    <property type="entry name" value="RPS4B/Roq1-like_LRR"/>
</dbReference>
<dbReference type="EMBL" id="JARYMX010000004">
    <property type="protein sequence ID" value="KAJ9554659.1"/>
    <property type="molecule type" value="Genomic_DNA"/>
</dbReference>
<dbReference type="PRINTS" id="PR00364">
    <property type="entry name" value="DISEASERSIST"/>
</dbReference>
<evidence type="ECO:0000256" key="3">
    <source>
        <dbReference type="ARBA" id="ARBA00022614"/>
    </source>
</evidence>
<evidence type="ECO:0000256" key="4">
    <source>
        <dbReference type="ARBA" id="ARBA00022692"/>
    </source>
</evidence>
<dbReference type="GO" id="GO:0061809">
    <property type="term" value="F:NAD+ nucleosidase activity, cyclic ADP-ribose generating"/>
    <property type="evidence" value="ECO:0007669"/>
    <property type="project" value="UniProtKB-EC"/>
</dbReference>
<dbReference type="SMART" id="SM00220">
    <property type="entry name" value="S_TKc"/>
    <property type="match status" value="1"/>
</dbReference>
<evidence type="ECO:0000256" key="1">
    <source>
        <dbReference type="ARBA" id="ARBA00004370"/>
    </source>
</evidence>
<feature type="domain" description="TIR" evidence="14">
    <location>
        <begin position="32"/>
        <end position="193"/>
    </location>
</feature>
<evidence type="ECO:0000256" key="6">
    <source>
        <dbReference type="ARBA" id="ARBA00022821"/>
    </source>
</evidence>
<dbReference type="Pfam" id="PF00069">
    <property type="entry name" value="Pkinase"/>
    <property type="match status" value="1"/>
</dbReference>
<dbReference type="Gene3D" id="1.10.8.430">
    <property type="entry name" value="Helical domain of apoptotic protease-activating factors"/>
    <property type="match status" value="1"/>
</dbReference>
<dbReference type="Gene3D" id="3.30.200.20">
    <property type="entry name" value="Phosphorylase Kinase, domain 1"/>
    <property type="match status" value="1"/>
</dbReference>
<evidence type="ECO:0000256" key="8">
    <source>
        <dbReference type="ARBA" id="ARBA00023027"/>
    </source>
</evidence>
<dbReference type="Gene3D" id="3.40.50.300">
    <property type="entry name" value="P-loop containing nucleotide triphosphate hydrolases"/>
    <property type="match status" value="1"/>
</dbReference>
<feature type="transmembrane region" description="Helical" evidence="12">
    <location>
        <begin position="1405"/>
        <end position="1420"/>
    </location>
</feature>
<evidence type="ECO:0000256" key="5">
    <source>
        <dbReference type="ARBA" id="ARBA00022737"/>
    </source>
</evidence>
<dbReference type="InterPro" id="IPR032675">
    <property type="entry name" value="LRR_dom_sf"/>
</dbReference>
<dbReference type="SUPFAM" id="SSF52540">
    <property type="entry name" value="P-loop containing nucleoside triphosphate hydrolases"/>
    <property type="match status" value="1"/>
</dbReference>
<dbReference type="Proteomes" id="UP001172457">
    <property type="component" value="Chromosome 4"/>
</dbReference>
<dbReference type="InterPro" id="IPR000157">
    <property type="entry name" value="TIR_dom"/>
</dbReference>
<dbReference type="PROSITE" id="PS50011">
    <property type="entry name" value="PROTEIN_KINASE_DOM"/>
    <property type="match status" value="1"/>
</dbReference>
<dbReference type="PANTHER" id="PTHR11017:SF340">
    <property type="entry name" value="NB-ARC-RELATED"/>
    <property type="match status" value="1"/>
</dbReference>
<keyword evidence="7 12" id="KW-1133">Transmembrane helix</keyword>
<dbReference type="Gene3D" id="3.80.10.10">
    <property type="entry name" value="Ribonuclease Inhibitor"/>
    <property type="match status" value="2"/>
</dbReference>
<dbReference type="InterPro" id="IPR002182">
    <property type="entry name" value="NB-ARC"/>
</dbReference>
<comment type="caution">
    <text evidence="15">The sequence shown here is derived from an EMBL/GenBank/DDBJ whole genome shotgun (WGS) entry which is preliminary data.</text>
</comment>
<dbReference type="SUPFAM" id="SSF52058">
    <property type="entry name" value="L domain-like"/>
    <property type="match status" value="1"/>
</dbReference>
<evidence type="ECO:0000256" key="9">
    <source>
        <dbReference type="ARBA" id="ARBA00023136"/>
    </source>
</evidence>
<gene>
    <name evidence="15" type="ORF">OSB04_018704</name>
</gene>
<dbReference type="InterPro" id="IPR058192">
    <property type="entry name" value="WHD_ROQ1-like"/>
</dbReference>
<dbReference type="InterPro" id="IPR000719">
    <property type="entry name" value="Prot_kinase_dom"/>
</dbReference>
<keyword evidence="4 12" id="KW-0812">Transmembrane</keyword>
<feature type="domain" description="Protein kinase" evidence="13">
    <location>
        <begin position="1221"/>
        <end position="1435"/>
    </location>
</feature>
<evidence type="ECO:0000259" key="14">
    <source>
        <dbReference type="PROSITE" id="PS50104"/>
    </source>
</evidence>
<keyword evidence="16" id="KW-1185">Reference proteome</keyword>
<dbReference type="PROSITE" id="PS00108">
    <property type="entry name" value="PROTEIN_KINASE_ST"/>
    <property type="match status" value="1"/>
</dbReference>
<evidence type="ECO:0000313" key="15">
    <source>
        <dbReference type="EMBL" id="KAJ9554659.1"/>
    </source>
</evidence>
<keyword evidence="6" id="KW-0611">Plant defense</keyword>
<dbReference type="EC" id="3.2.2.6" evidence="2"/>
<dbReference type="GO" id="GO:0007165">
    <property type="term" value="P:signal transduction"/>
    <property type="evidence" value="ECO:0007669"/>
    <property type="project" value="InterPro"/>
</dbReference>
<evidence type="ECO:0000256" key="12">
    <source>
        <dbReference type="SAM" id="Phobius"/>
    </source>
</evidence>
<evidence type="ECO:0000256" key="11">
    <source>
        <dbReference type="SAM" id="MobiDB-lite"/>
    </source>
</evidence>
<dbReference type="InterPro" id="IPR027417">
    <property type="entry name" value="P-loop_NTPase"/>
</dbReference>
<proteinExistence type="predicted"/>
<dbReference type="Pfam" id="PF23282">
    <property type="entry name" value="WHD_ROQ1"/>
    <property type="match status" value="1"/>
</dbReference>
<dbReference type="PROSITE" id="PS50104">
    <property type="entry name" value="TIR"/>
    <property type="match status" value="1"/>
</dbReference>
<organism evidence="15 16">
    <name type="scientific">Centaurea solstitialis</name>
    <name type="common">yellow star-thistle</name>
    <dbReference type="NCBI Taxonomy" id="347529"/>
    <lineage>
        <taxon>Eukaryota</taxon>
        <taxon>Viridiplantae</taxon>
        <taxon>Streptophyta</taxon>
        <taxon>Embryophyta</taxon>
        <taxon>Tracheophyta</taxon>
        <taxon>Spermatophyta</taxon>
        <taxon>Magnoliopsida</taxon>
        <taxon>eudicotyledons</taxon>
        <taxon>Gunneridae</taxon>
        <taxon>Pentapetalae</taxon>
        <taxon>asterids</taxon>
        <taxon>campanulids</taxon>
        <taxon>Asterales</taxon>
        <taxon>Asteraceae</taxon>
        <taxon>Carduoideae</taxon>
        <taxon>Cardueae</taxon>
        <taxon>Centaureinae</taxon>
        <taxon>Centaurea</taxon>
    </lineage>
</organism>
<dbReference type="Gene3D" id="1.10.510.10">
    <property type="entry name" value="Transferase(Phosphotransferase) domain 1"/>
    <property type="match status" value="1"/>
</dbReference>
<keyword evidence="3" id="KW-0433">Leucine-rich repeat</keyword>
<dbReference type="Pfam" id="PF23286">
    <property type="entry name" value="LRR_13"/>
    <property type="match status" value="1"/>
</dbReference>
<feature type="region of interest" description="Disordered" evidence="11">
    <location>
        <begin position="1"/>
        <end position="32"/>
    </location>
</feature>
<dbReference type="SMART" id="SM00255">
    <property type="entry name" value="TIR"/>
    <property type="match status" value="1"/>
</dbReference>
<accession>A0AA38WM00</accession>
<dbReference type="GO" id="GO:0006952">
    <property type="term" value="P:defense response"/>
    <property type="evidence" value="ECO:0007669"/>
    <property type="project" value="InterPro"/>
</dbReference>
<comment type="catalytic activity">
    <reaction evidence="10">
        <text>NAD(+) + H2O = ADP-D-ribose + nicotinamide + H(+)</text>
        <dbReference type="Rhea" id="RHEA:16301"/>
        <dbReference type="ChEBI" id="CHEBI:15377"/>
        <dbReference type="ChEBI" id="CHEBI:15378"/>
        <dbReference type="ChEBI" id="CHEBI:17154"/>
        <dbReference type="ChEBI" id="CHEBI:57540"/>
        <dbReference type="ChEBI" id="CHEBI:57967"/>
        <dbReference type="EC" id="3.2.2.6"/>
    </reaction>
    <physiologicalReaction direction="left-to-right" evidence="10">
        <dbReference type="Rhea" id="RHEA:16302"/>
    </physiologicalReaction>
</comment>
<evidence type="ECO:0000256" key="10">
    <source>
        <dbReference type="ARBA" id="ARBA00047304"/>
    </source>
</evidence>
<sequence length="1435" mass="162356">MDPSEEQINPSMPSSSSSSHSTPPSSSSSPSPKYDVFLSFRGTDTRNTFVDHLYSTLIEKGIDTYKDDKTLPRGETIGPSLLKAIEESCIVVIVFSENYADSSWCLQELAHIMKCKDERGLTVMPIFYHIDPSELRKQKGKYGEALAKHESKDKNVESWRKALVDAGNLSGDVANGPETIFIKQIVDTISNRLPALISHDNEDLVGIEARLQILKSKMEMELDGVVMVGIWGVGGGGKTTLASALYHEIYSNFDGCCFVENIREESRKRGLPKLQELILSHVLKQKGMEVDSVDEGRRLIKSRFSRKKVLILLDDIDHLDQLKALAGSRYWFGEGSRIIITTRDSHVLNVDEVKVIYDISLLTNDEASKLFRKHAVGHDSPIEDYERLSKDVVSYAGGLPLALKVIGSFLCDKDMTEWKSALARLKDIPESDIVEKLKVSYDGLKAKEKELFLDIVCFYRGKEKDKAMVILDACGFHPIIGVKVLIQKALITVSEKGRFDMHDLIQEMGHYIVQGEDPENPESHSRVWRRKDVVKICAMDAMMENDRIEALLFEQHRGMPPPTLPQVVSNMKKLRWISCVNHSSIALPRAFQAMKLRCLELEMSFLKQVWEGYKHLPNLKVLNLSYSRKLIRTPDLDGLPCLERMILNHCDMLREIHPSLGYHERLMFLDMQECFGLEIFPPIIRMKSLSTLLLSYCTQLRKFPEIQTNMDSLVELSLRWSGIEIAPSSIGQYCTNLVYLDMRNCSNLESIEGNFHRLERLKGLYLHGCLRLKNIPAEGLFDVKCCLQVLSFSSNLHRGMESLKLFRFSSSLTRLNLSGCNLVDGDMSSVFCELSNLQVLDLSDNSFSRLHSSLLQLHRLKLLDLTLCSKLVELPDLPSDIAILKAHHCNSLNIVGGLPTNLKWLWKVSLSSKSILGDVKRVLLSMLQGDAIQDYFASLHFWDKCISMRGCEKETFMLQLPLNWYNEFGGFLIYIDGEGEGYQSIVAQSQEHIIRIDDVMGKDYEDNVLEAFGGTQTLKIDEVEDDESEKADAVCYISFNSLRHTSWWNSRHNTISFSIKGICLKVELVPRRGKGDGSIERTKDATCPSAFWDEESPHRKTFEIIQDSRSSINISWCHRHRLVLSINRAVHSGPQKIIKPVTFEPVSSPICGSTGSTGRVNPLLPRGVTHPTSITNPRVNDRLNVISDDKRIERGPFKNSFIPGFPHFPAISLLNRSTKTFAEANIIARSGFGKVYRGQSAQYGIIAIKQLDRMHGKGDREFMMEIALLSICKHENIVSLVGFCDEGGEKILVYRYEQNGSLDRLLHSKDQSWMHRLRICLGAAFGLKYLHDDVGPQLRVLHRDVKSANILLDENWKPKISDFRLSKIALANVPLSALVSNPCGTPGYVDPQYMGHNTLTQKSDVYSFGVVLVMFIRIIYKHMITIMKAHRNINT</sequence>
<dbReference type="FunFam" id="1.10.8.430:FF:000002">
    <property type="entry name" value="Disease resistance protein (TIR-NBS-LRR class)"/>
    <property type="match status" value="1"/>
</dbReference>
<dbReference type="GO" id="GO:0016020">
    <property type="term" value="C:membrane"/>
    <property type="evidence" value="ECO:0007669"/>
    <property type="project" value="UniProtKB-SubCell"/>
</dbReference>
<comment type="subcellular location">
    <subcellularLocation>
        <location evidence="1">Membrane</location>
    </subcellularLocation>
</comment>
<keyword evidence="8" id="KW-0520">NAD</keyword>
<feature type="compositionally biased region" description="Low complexity" evidence="11">
    <location>
        <begin position="10"/>
        <end position="32"/>
    </location>
</feature>
<dbReference type="PROSITE" id="PS51450">
    <property type="entry name" value="LRR"/>
    <property type="match status" value="1"/>
</dbReference>
<dbReference type="InterPro" id="IPR008271">
    <property type="entry name" value="Ser/Thr_kinase_AS"/>
</dbReference>
<keyword evidence="9 12" id="KW-0472">Membrane</keyword>
<keyword evidence="5" id="KW-0677">Repeat</keyword>
<dbReference type="SUPFAM" id="SSF56112">
    <property type="entry name" value="Protein kinase-like (PK-like)"/>
    <property type="match status" value="1"/>
</dbReference>
<dbReference type="Pfam" id="PF01582">
    <property type="entry name" value="TIR"/>
    <property type="match status" value="1"/>
</dbReference>
<dbReference type="PANTHER" id="PTHR11017">
    <property type="entry name" value="LEUCINE-RICH REPEAT-CONTAINING PROTEIN"/>
    <property type="match status" value="1"/>
</dbReference>
<protein>
    <recommendedName>
        <fullName evidence="2">ADP-ribosyl cyclase/cyclic ADP-ribose hydrolase</fullName>
        <ecNumber evidence="2">3.2.2.6</ecNumber>
    </recommendedName>
</protein>
<dbReference type="Pfam" id="PF00931">
    <property type="entry name" value="NB-ARC"/>
    <property type="match status" value="1"/>
</dbReference>
<dbReference type="InterPro" id="IPR001611">
    <property type="entry name" value="Leu-rich_rpt"/>
</dbReference>
<evidence type="ECO:0000256" key="2">
    <source>
        <dbReference type="ARBA" id="ARBA00011982"/>
    </source>
</evidence>
<dbReference type="GO" id="GO:0043531">
    <property type="term" value="F:ADP binding"/>
    <property type="evidence" value="ECO:0007669"/>
    <property type="project" value="InterPro"/>
</dbReference>
<dbReference type="InterPro" id="IPR011009">
    <property type="entry name" value="Kinase-like_dom_sf"/>
</dbReference>
<dbReference type="GO" id="GO:0005524">
    <property type="term" value="F:ATP binding"/>
    <property type="evidence" value="ECO:0007669"/>
    <property type="project" value="InterPro"/>
</dbReference>
<dbReference type="GO" id="GO:0004672">
    <property type="term" value="F:protein kinase activity"/>
    <property type="evidence" value="ECO:0007669"/>
    <property type="project" value="InterPro"/>
</dbReference>
<name>A0AA38WM00_9ASTR</name>
<evidence type="ECO:0000259" key="13">
    <source>
        <dbReference type="PROSITE" id="PS50011"/>
    </source>
</evidence>
<evidence type="ECO:0000313" key="16">
    <source>
        <dbReference type="Proteomes" id="UP001172457"/>
    </source>
</evidence>
<evidence type="ECO:0000256" key="7">
    <source>
        <dbReference type="ARBA" id="ARBA00022989"/>
    </source>
</evidence>
<dbReference type="Gene3D" id="3.40.50.10140">
    <property type="entry name" value="Toll/interleukin-1 receptor homology (TIR) domain"/>
    <property type="match status" value="1"/>
</dbReference>
<reference evidence="15" key="1">
    <citation type="submission" date="2023-03" db="EMBL/GenBank/DDBJ databases">
        <title>Chromosome-scale reference genome and RAD-based genetic map of yellow starthistle (Centaurea solstitialis) reveal putative structural variation and QTLs associated with invader traits.</title>
        <authorList>
            <person name="Reatini B."/>
            <person name="Cang F.A."/>
            <person name="Jiang Q."/>
            <person name="Mckibben M.T.W."/>
            <person name="Barker M.S."/>
            <person name="Rieseberg L.H."/>
            <person name="Dlugosch K.M."/>
        </authorList>
    </citation>
    <scope>NUCLEOTIDE SEQUENCE</scope>
    <source>
        <strain evidence="15">CAN-66</strain>
        <tissue evidence="15">Leaf</tissue>
    </source>
</reference>
<dbReference type="InterPro" id="IPR044974">
    <property type="entry name" value="Disease_R_plants"/>
</dbReference>
<dbReference type="FunFam" id="3.40.50.10140:FF:000007">
    <property type="entry name" value="Disease resistance protein (TIR-NBS-LRR class)"/>
    <property type="match status" value="1"/>
</dbReference>
<dbReference type="InterPro" id="IPR042197">
    <property type="entry name" value="Apaf_helical"/>
</dbReference>
<dbReference type="SUPFAM" id="SSF52200">
    <property type="entry name" value="Toll/Interleukin receptor TIR domain"/>
    <property type="match status" value="1"/>
</dbReference>